<dbReference type="PROSITE" id="PS50893">
    <property type="entry name" value="ABC_TRANSPORTER_2"/>
    <property type="match status" value="2"/>
</dbReference>
<evidence type="ECO:0000256" key="8">
    <source>
        <dbReference type="ARBA" id="ARBA00023136"/>
    </source>
</evidence>
<keyword evidence="6" id="KW-0067">ATP-binding</keyword>
<dbReference type="CDD" id="cd03244">
    <property type="entry name" value="ABCC_MRP_domain2"/>
    <property type="match status" value="1"/>
</dbReference>
<dbReference type="EMBL" id="KV417308">
    <property type="protein sequence ID" value="KZO92652.1"/>
    <property type="molecule type" value="Genomic_DNA"/>
</dbReference>
<evidence type="ECO:0000259" key="12">
    <source>
        <dbReference type="PROSITE" id="PS50929"/>
    </source>
</evidence>
<feature type="compositionally biased region" description="Low complexity" evidence="9">
    <location>
        <begin position="422"/>
        <end position="442"/>
    </location>
</feature>
<dbReference type="InterPro" id="IPR017871">
    <property type="entry name" value="ABC_transporter-like_CS"/>
</dbReference>
<dbReference type="CDD" id="cd18596">
    <property type="entry name" value="ABC_6TM_VMR1_D1_like"/>
    <property type="match status" value="1"/>
</dbReference>
<evidence type="ECO:0000256" key="1">
    <source>
        <dbReference type="ARBA" id="ARBA00004141"/>
    </source>
</evidence>
<feature type="transmembrane region" description="Helical" evidence="10">
    <location>
        <begin position="149"/>
        <end position="168"/>
    </location>
</feature>
<dbReference type="CDD" id="cd18604">
    <property type="entry name" value="ABC_6TM_VMR1_D2_like"/>
    <property type="match status" value="1"/>
</dbReference>
<dbReference type="Gene3D" id="1.20.1560.10">
    <property type="entry name" value="ABC transporter type 1, transmembrane domain"/>
    <property type="match status" value="2"/>
</dbReference>
<dbReference type="InterPro" id="IPR027417">
    <property type="entry name" value="P-loop_NTPase"/>
</dbReference>
<dbReference type="FunFam" id="3.40.50.300:FF:000163">
    <property type="entry name" value="Multidrug resistance-associated protein member 4"/>
    <property type="match status" value="1"/>
</dbReference>
<dbReference type="Pfam" id="PF00005">
    <property type="entry name" value="ABC_tran"/>
    <property type="match status" value="2"/>
</dbReference>
<keyword evidence="7 10" id="KW-1133">Transmembrane helix</keyword>
<dbReference type="Pfam" id="PF00664">
    <property type="entry name" value="ABC_membrane"/>
    <property type="match status" value="2"/>
</dbReference>
<feature type="transmembrane region" description="Helical" evidence="10">
    <location>
        <begin position="213"/>
        <end position="233"/>
    </location>
</feature>
<dbReference type="GO" id="GO:0140359">
    <property type="term" value="F:ABC-type transporter activity"/>
    <property type="evidence" value="ECO:0007669"/>
    <property type="project" value="InterPro"/>
</dbReference>
<dbReference type="OrthoDB" id="6500128at2759"/>
<keyword evidence="2" id="KW-0813">Transport</keyword>
<feature type="transmembrane region" description="Helical" evidence="10">
    <location>
        <begin position="1174"/>
        <end position="1203"/>
    </location>
</feature>
<evidence type="ECO:0000313" key="13">
    <source>
        <dbReference type="EMBL" id="KZO92652.1"/>
    </source>
</evidence>
<evidence type="ECO:0000256" key="4">
    <source>
        <dbReference type="ARBA" id="ARBA00022737"/>
    </source>
</evidence>
<feature type="transmembrane region" description="Helical" evidence="10">
    <location>
        <begin position="648"/>
        <end position="668"/>
    </location>
</feature>
<dbReference type="SMART" id="SM00382">
    <property type="entry name" value="AAA"/>
    <property type="match status" value="2"/>
</dbReference>
<dbReference type="SUPFAM" id="SSF52540">
    <property type="entry name" value="P-loop containing nucleoside triphosphate hydrolases"/>
    <property type="match status" value="2"/>
</dbReference>
<dbReference type="GO" id="GO:0016887">
    <property type="term" value="F:ATP hydrolysis activity"/>
    <property type="evidence" value="ECO:0007669"/>
    <property type="project" value="InterPro"/>
</dbReference>
<evidence type="ECO:0000256" key="5">
    <source>
        <dbReference type="ARBA" id="ARBA00022741"/>
    </source>
</evidence>
<feature type="transmembrane region" description="Helical" evidence="10">
    <location>
        <begin position="331"/>
        <end position="352"/>
    </location>
</feature>
<evidence type="ECO:0000313" key="14">
    <source>
        <dbReference type="Proteomes" id="UP000076738"/>
    </source>
</evidence>
<dbReference type="PANTHER" id="PTHR24223">
    <property type="entry name" value="ATP-BINDING CASSETTE SUB-FAMILY C"/>
    <property type="match status" value="1"/>
</dbReference>
<dbReference type="PANTHER" id="PTHR24223:SF356">
    <property type="entry name" value="ATP-BINDING CASSETTE TRANSPORTER ABC4"/>
    <property type="match status" value="1"/>
</dbReference>
<dbReference type="Gene3D" id="3.40.50.300">
    <property type="entry name" value="P-loop containing nucleotide triphosphate hydrolases"/>
    <property type="match status" value="2"/>
</dbReference>
<feature type="transmembrane region" description="Helical" evidence="10">
    <location>
        <begin position="174"/>
        <end position="193"/>
    </location>
</feature>
<evidence type="ECO:0000256" key="2">
    <source>
        <dbReference type="ARBA" id="ARBA00022448"/>
    </source>
</evidence>
<evidence type="ECO:0000256" key="7">
    <source>
        <dbReference type="ARBA" id="ARBA00022989"/>
    </source>
</evidence>
<evidence type="ECO:0000256" key="3">
    <source>
        <dbReference type="ARBA" id="ARBA00022692"/>
    </source>
</evidence>
<keyword evidence="4" id="KW-0677">Repeat</keyword>
<organism evidence="13 14">
    <name type="scientific">Calocera viscosa (strain TUFC12733)</name>
    <dbReference type="NCBI Taxonomy" id="1330018"/>
    <lineage>
        <taxon>Eukaryota</taxon>
        <taxon>Fungi</taxon>
        <taxon>Dikarya</taxon>
        <taxon>Basidiomycota</taxon>
        <taxon>Agaricomycotina</taxon>
        <taxon>Dacrymycetes</taxon>
        <taxon>Dacrymycetales</taxon>
        <taxon>Dacrymycetaceae</taxon>
        <taxon>Calocera</taxon>
    </lineage>
</organism>
<feature type="transmembrane region" description="Helical" evidence="10">
    <location>
        <begin position="1042"/>
        <end position="1065"/>
    </location>
</feature>
<keyword evidence="14" id="KW-1185">Reference proteome</keyword>
<protein>
    <recommendedName>
        <fullName evidence="15">P-loop containing nucleoside triphosphate hydrolase protein</fullName>
    </recommendedName>
</protein>
<dbReference type="STRING" id="1330018.A0A167IHH9"/>
<dbReference type="FunFam" id="1.20.1560.10:FF:000013">
    <property type="entry name" value="ABC transporter C family member 2"/>
    <property type="match status" value="1"/>
</dbReference>
<dbReference type="InterPro" id="IPR003593">
    <property type="entry name" value="AAA+_ATPase"/>
</dbReference>
<dbReference type="InterPro" id="IPR003439">
    <property type="entry name" value="ABC_transporter-like_ATP-bd"/>
</dbReference>
<keyword evidence="8 10" id="KW-0472">Membrane</keyword>
<feature type="transmembrane region" description="Helical" evidence="10">
    <location>
        <begin position="1085"/>
        <end position="1108"/>
    </location>
</feature>
<dbReference type="Proteomes" id="UP000076738">
    <property type="component" value="Unassembled WGS sequence"/>
</dbReference>
<feature type="domain" description="ABC transmembrane type-1" evidence="12">
    <location>
        <begin position="1045"/>
        <end position="1325"/>
    </location>
</feature>
<feature type="domain" description="ABC transporter" evidence="11">
    <location>
        <begin position="1361"/>
        <end position="1597"/>
    </location>
</feature>
<feature type="domain" description="ABC transmembrane type-1" evidence="12">
    <location>
        <begin position="332"/>
        <end position="703"/>
    </location>
</feature>
<evidence type="ECO:0008006" key="15">
    <source>
        <dbReference type="Google" id="ProtNLM"/>
    </source>
</evidence>
<evidence type="ECO:0000256" key="6">
    <source>
        <dbReference type="ARBA" id="ARBA00022840"/>
    </source>
</evidence>
<dbReference type="CDD" id="cd03250">
    <property type="entry name" value="ABCC_MRP_domain1"/>
    <property type="match status" value="1"/>
</dbReference>
<feature type="transmembrane region" description="Helical" evidence="10">
    <location>
        <begin position="372"/>
        <end position="391"/>
    </location>
</feature>
<dbReference type="GO" id="GO:0005524">
    <property type="term" value="F:ATP binding"/>
    <property type="evidence" value="ECO:0007669"/>
    <property type="project" value="UniProtKB-KW"/>
</dbReference>
<evidence type="ECO:0000256" key="9">
    <source>
        <dbReference type="SAM" id="MobiDB-lite"/>
    </source>
</evidence>
<feature type="domain" description="ABC transporter" evidence="11">
    <location>
        <begin position="743"/>
        <end position="987"/>
    </location>
</feature>
<dbReference type="PROSITE" id="PS50929">
    <property type="entry name" value="ABC_TM1F"/>
    <property type="match status" value="2"/>
</dbReference>
<evidence type="ECO:0000259" key="11">
    <source>
        <dbReference type="PROSITE" id="PS50893"/>
    </source>
</evidence>
<dbReference type="SUPFAM" id="SSF90123">
    <property type="entry name" value="ABC transporter transmembrane region"/>
    <property type="match status" value="2"/>
</dbReference>
<dbReference type="InterPro" id="IPR011527">
    <property type="entry name" value="ABC1_TM_dom"/>
</dbReference>
<feature type="compositionally biased region" description="Low complexity" evidence="9">
    <location>
        <begin position="483"/>
        <end position="495"/>
    </location>
</feature>
<sequence>MDALEVAIARVFQSGVRAAGEACTTNSTWGDPRLLPAYASVASLLLLLIRATSRAPTKPLPVSTTLADVPDQQSISQRITAVVQARGGWVVYAFNVARVMGTVALVGLTIASVVLSSQQGEEVSGSVQIPLGGGRRWDWKWECTGRAELGLLVCYTYAALLSLLALVLSGSSRALCSFHAASLLFIQFLVFFWRNLLPLTTYGGAPADGTLPWLLWTRGCFVTLVGFALPALVPRVYVPYDPANPATTPAPEQTASILSFLFFIFMEPLVMTAWRLPSLPYDKLPPLGDTFWSNNLRKRAMDRLDPLRRRELGKKDRHLLFGLFDIFRWELIGMAFFLVLQVIVGFMGPIGINRLLTYIEHGGEGATIRPWVWIGFLFLAPTLNSLALNLYTYSSNRMSVQAENILTQLIFEHALRVRLTDDTTTPASSTPTPGASTPTASGEQTADAAGSSAREPSEAATESATLLDREGSSTEADSIAPVSTNAGASASASGTELAKSNEEKDETPAANAIHLSAKINSLFGTDLATCIGAKDFLVVFVNSPFEVIVCALFLWTILSWAAVVGMLFIIVTLPIPGLIANKMQDAQAKLTQKRDARVQTVTESVGIIRMIKMFGWEPLVKTELSTRRAEELRYLRLKKILGIVNNEVTGMLPMITMIITYAFFTLVLKRELDAARVFSSAPVFDTLRGDMLQAVSMLSSVIEGKVSLDRITAFLRSSSLLDKYERASESFVPELLPPGGDVVGFHNATFTWNRAGFDPLRSGQRNFRLHIDALVFKNGEVNVIVGPTGCGKTSILMALLGEMHFESHSVDSWFNLPRGGGIAYAAQESWVQNDTIRENILFGSAFEEARYQKGEFNLLYQCALEPDLAMFTAGDETEVGERGLTLSGGQKARITLARALYSPAHILLLDDVLSALDVHTARWIVEKCLQGDLLKGRTVILVTHAVALIAPVAANVVSLSAHGRVISQGPLNKSLTLDPTLRQELEESKEPMEIDELLPTDDGKLSANKKVDGTLVLEEERVDGRVKWATVQLFLDSYGGPLFWIMLVLGYMGAMGSDILATWWLGHWAQAYVDATGTVNVPYYLGFYIGIVALQELGWFTMQFFYALGSIRASRHVHDALCQSVLSSTLRWIDTTPVGRIIARFTQDISEFDGGLTNLVEVVVRETVSLTLRLVAILFVSPMWGVPSALILAVGFAVGQVYIHAQMCFRRLRSNWRSPLFNHLGAAVSGLISVRAYGADEAFKAELRQRADAYSRPSRAFYNLSKWFSTRTDLLRAVFSSGLAAYLVYVRRNVGASATGFSLAMAMEFSYSILTWVRFANMVELAANSLERMRDYMIIDHEPVSIESGKPPAHWPASGAICVKNLSARYSKDGPLVLQDITFEVRSGERIGIVGRTGSGKSSLALSLLRLIPTEGKVRFDGQLTNEMNLDALRTNLAIIPQDPTLVSGTLRFNVDPYAQHDDATLYNALRATGLLSETGGSDGTNLSLDSTVATAGSNFSVGQRQLISLARAVLRNTRALILDEATASVDSDTDSLIQASIRTELRHATLITIAHRLLTIMDYDKIMVLDAGKLVEFDTPWTLLQNEKSYFRSLVDNSGDRDRLFAIAEKAESARRNT</sequence>
<feature type="region of interest" description="Disordered" evidence="9">
    <location>
        <begin position="422"/>
        <end position="506"/>
    </location>
</feature>
<dbReference type="GO" id="GO:0016020">
    <property type="term" value="C:membrane"/>
    <property type="evidence" value="ECO:0007669"/>
    <property type="project" value="UniProtKB-SubCell"/>
</dbReference>
<keyword evidence="5" id="KW-0547">Nucleotide-binding</keyword>
<reference evidence="13 14" key="1">
    <citation type="journal article" date="2016" name="Mol. Biol. Evol.">
        <title>Comparative Genomics of Early-Diverging Mushroom-Forming Fungi Provides Insights into the Origins of Lignocellulose Decay Capabilities.</title>
        <authorList>
            <person name="Nagy L.G."/>
            <person name="Riley R."/>
            <person name="Tritt A."/>
            <person name="Adam C."/>
            <person name="Daum C."/>
            <person name="Floudas D."/>
            <person name="Sun H."/>
            <person name="Yadav J.S."/>
            <person name="Pangilinan J."/>
            <person name="Larsson K.H."/>
            <person name="Matsuura K."/>
            <person name="Barry K."/>
            <person name="Labutti K."/>
            <person name="Kuo R."/>
            <person name="Ohm R.A."/>
            <person name="Bhattacharya S.S."/>
            <person name="Shirouzu T."/>
            <person name="Yoshinaga Y."/>
            <person name="Martin F.M."/>
            <person name="Grigoriev I.V."/>
            <person name="Hibbett D.S."/>
        </authorList>
    </citation>
    <scope>NUCLEOTIDE SEQUENCE [LARGE SCALE GENOMIC DNA]</scope>
    <source>
        <strain evidence="13 14">TUFC12733</strain>
    </source>
</reference>
<feature type="transmembrane region" description="Helical" evidence="10">
    <location>
        <begin position="552"/>
        <end position="575"/>
    </location>
</feature>
<name>A0A167IHH9_CALVF</name>
<dbReference type="InterPro" id="IPR036640">
    <property type="entry name" value="ABC1_TM_sf"/>
</dbReference>
<dbReference type="InterPro" id="IPR050173">
    <property type="entry name" value="ABC_transporter_C-like"/>
</dbReference>
<accession>A0A167IHH9</accession>
<dbReference type="PROSITE" id="PS00211">
    <property type="entry name" value="ABC_TRANSPORTER_1"/>
    <property type="match status" value="2"/>
</dbReference>
<comment type="subcellular location">
    <subcellularLocation>
        <location evidence="1">Membrane</location>
        <topology evidence="1">Multi-pass membrane protein</topology>
    </subcellularLocation>
</comment>
<gene>
    <name evidence="13" type="ORF">CALVIDRAFT_601298</name>
</gene>
<evidence type="ECO:0000256" key="10">
    <source>
        <dbReference type="SAM" id="Phobius"/>
    </source>
</evidence>
<keyword evidence="3 10" id="KW-0812">Transmembrane</keyword>
<proteinExistence type="predicted"/>